<comment type="similarity">
    <text evidence="2 7">Belongs to the ETF beta-subunit/FixA family.</text>
</comment>
<gene>
    <name evidence="9" type="ORF">RI543_004103</name>
</gene>
<keyword evidence="3 7" id="KW-0813">Transport</keyword>
<dbReference type="PANTHER" id="PTHR21294">
    <property type="entry name" value="ELECTRON TRANSFER FLAVOPROTEIN BETA-SUBUNIT"/>
    <property type="match status" value="1"/>
</dbReference>
<dbReference type="SMART" id="SM00893">
    <property type="entry name" value="ETF"/>
    <property type="match status" value="1"/>
</dbReference>
<feature type="domain" description="Electron transfer flavoprotein alpha/beta-subunit N-terminal" evidence="8">
    <location>
        <begin position="26"/>
        <end position="219"/>
    </location>
</feature>
<keyword evidence="10" id="KW-1185">Reference proteome</keyword>
<dbReference type="PIRSF" id="PIRSF000090">
    <property type="entry name" value="Beta-ETF"/>
    <property type="match status" value="1"/>
</dbReference>
<protein>
    <recommendedName>
        <fullName evidence="6 7">Probable electron transfer flavoprotein subunit beta</fullName>
    </recommendedName>
</protein>
<evidence type="ECO:0000256" key="3">
    <source>
        <dbReference type="ARBA" id="ARBA00022448"/>
    </source>
</evidence>
<dbReference type="AlphaFoldDB" id="A0AAN7WS41"/>
<comment type="subunit">
    <text evidence="7">Heterodimer of an alpha and a beta subunit.</text>
</comment>
<dbReference type="PANTHER" id="PTHR21294:SF8">
    <property type="entry name" value="ELECTRON TRANSFER FLAVOPROTEIN SUBUNIT BETA"/>
    <property type="match status" value="1"/>
</dbReference>
<evidence type="ECO:0000256" key="1">
    <source>
        <dbReference type="ARBA" id="ARBA00004305"/>
    </source>
</evidence>
<organism evidence="9 10">
    <name type="scientific">Arxiozyma heterogenica</name>
    <dbReference type="NCBI Taxonomy" id="278026"/>
    <lineage>
        <taxon>Eukaryota</taxon>
        <taxon>Fungi</taxon>
        <taxon>Dikarya</taxon>
        <taxon>Ascomycota</taxon>
        <taxon>Saccharomycotina</taxon>
        <taxon>Saccharomycetes</taxon>
        <taxon>Saccharomycetales</taxon>
        <taxon>Saccharomycetaceae</taxon>
        <taxon>Arxiozyma</taxon>
    </lineage>
</organism>
<evidence type="ECO:0000256" key="7">
    <source>
        <dbReference type="PIRNR" id="PIRNR000090"/>
    </source>
</evidence>
<evidence type="ECO:0000256" key="4">
    <source>
        <dbReference type="ARBA" id="ARBA00022982"/>
    </source>
</evidence>
<dbReference type="GO" id="GO:0033539">
    <property type="term" value="P:fatty acid beta-oxidation using acyl-CoA dehydrogenase"/>
    <property type="evidence" value="ECO:0007669"/>
    <property type="project" value="TreeGrafter"/>
</dbReference>
<evidence type="ECO:0000259" key="8">
    <source>
        <dbReference type="SMART" id="SM00893"/>
    </source>
</evidence>
<comment type="cofactor">
    <cofactor evidence="7">
        <name>AMP</name>
        <dbReference type="ChEBI" id="CHEBI:456215"/>
    </cofactor>
    <text evidence="7">Binds 1 AMP per subunit.</text>
</comment>
<dbReference type="Gene3D" id="3.40.50.620">
    <property type="entry name" value="HUPs"/>
    <property type="match status" value="1"/>
</dbReference>
<dbReference type="CDD" id="cd01714">
    <property type="entry name" value="ETF_beta"/>
    <property type="match status" value="1"/>
</dbReference>
<dbReference type="InterPro" id="IPR012255">
    <property type="entry name" value="ETF_b"/>
</dbReference>
<dbReference type="Pfam" id="PF01012">
    <property type="entry name" value="ETF"/>
    <property type="match status" value="1"/>
</dbReference>
<name>A0AAN7WS41_9SACH</name>
<comment type="function">
    <text evidence="5 7">The electron transfer flavoprotein serves as a specific electron acceptor for several dehydrogenases, including five acyl-CoA dehydrogenases, glutaryl-CoA and sarcosine dehydrogenase. It transfers the electrons to the main mitochondrial respiratory chain via ETF-ubiquinone oxidoreductase (ETF dehydrogenase).</text>
</comment>
<evidence type="ECO:0000256" key="5">
    <source>
        <dbReference type="ARBA" id="ARBA00025416"/>
    </source>
</evidence>
<accession>A0AAN7WS41</accession>
<evidence type="ECO:0000313" key="10">
    <source>
        <dbReference type="Proteomes" id="UP001306508"/>
    </source>
</evidence>
<comment type="caution">
    <text evidence="9">The sequence shown here is derived from an EMBL/GenBank/DDBJ whole genome shotgun (WGS) entry which is preliminary data.</text>
</comment>
<dbReference type="InterPro" id="IPR014729">
    <property type="entry name" value="Rossmann-like_a/b/a_fold"/>
</dbReference>
<sequence length="258" mass="28331">MSKLRILVPVKRVLDYQLKPVLNAARTGIETQGFKFSINPFDDIALEEALKLESALPKGTVTTHAVSIGSNLQCRDILRNCLAKGIHDVTWINSGKYDLQPLAIAKILKQFVTQGDYNLVLLGKQAIDDDSGQTGQMLAGLLNWSQLTNASSVTVESDNITVTSETDGIQDQVLRASLPCVVTADLRLNTPRYVPLPKLMKVKRKPIKELSLEKDFSNVDIQSRLNIVSLNEPVVKKSGIVVGSVDELIAKLKESKVI</sequence>
<dbReference type="GO" id="GO:0005759">
    <property type="term" value="C:mitochondrial matrix"/>
    <property type="evidence" value="ECO:0007669"/>
    <property type="project" value="UniProtKB-SubCell"/>
</dbReference>
<dbReference type="EMBL" id="JAWIZZ010000053">
    <property type="protein sequence ID" value="KAK5778438.1"/>
    <property type="molecule type" value="Genomic_DNA"/>
</dbReference>
<comment type="subcellular location">
    <subcellularLocation>
        <location evidence="1 7">Mitochondrion matrix</location>
    </subcellularLocation>
</comment>
<dbReference type="InterPro" id="IPR033948">
    <property type="entry name" value="ETF_beta_N"/>
</dbReference>
<proteinExistence type="inferred from homology"/>
<evidence type="ECO:0000256" key="2">
    <source>
        <dbReference type="ARBA" id="ARBA00007557"/>
    </source>
</evidence>
<dbReference type="Proteomes" id="UP001306508">
    <property type="component" value="Unassembled WGS sequence"/>
</dbReference>
<reference evidence="10" key="1">
    <citation type="submission" date="2023-07" db="EMBL/GenBank/DDBJ databases">
        <title>A draft genome of Kazachstania heterogenica Y-27499.</title>
        <authorList>
            <person name="Donic C."/>
            <person name="Kralova J.S."/>
            <person name="Fidel L."/>
            <person name="Ben-Dor S."/>
            <person name="Jung S."/>
        </authorList>
    </citation>
    <scope>NUCLEOTIDE SEQUENCE [LARGE SCALE GENOMIC DNA]</scope>
    <source>
        <strain evidence="10">Y27499</strain>
    </source>
</reference>
<dbReference type="SUPFAM" id="SSF52402">
    <property type="entry name" value="Adenine nucleotide alpha hydrolases-like"/>
    <property type="match status" value="1"/>
</dbReference>
<evidence type="ECO:0000256" key="6">
    <source>
        <dbReference type="ARBA" id="ARBA00070315"/>
    </source>
</evidence>
<dbReference type="GO" id="GO:0009055">
    <property type="term" value="F:electron transfer activity"/>
    <property type="evidence" value="ECO:0007669"/>
    <property type="project" value="InterPro"/>
</dbReference>
<dbReference type="FunFam" id="3.40.50.620:FF:000011">
    <property type="entry name" value="Electron transfer flavoprotein subunit beta"/>
    <property type="match status" value="1"/>
</dbReference>
<dbReference type="InterPro" id="IPR014730">
    <property type="entry name" value="ETF_a/b_N"/>
</dbReference>
<dbReference type="GO" id="GO:0009063">
    <property type="term" value="P:amino acid catabolic process"/>
    <property type="evidence" value="ECO:0007669"/>
    <property type="project" value="TreeGrafter"/>
</dbReference>
<evidence type="ECO:0000313" key="9">
    <source>
        <dbReference type="EMBL" id="KAK5778438.1"/>
    </source>
</evidence>
<comment type="cofactor">
    <cofactor evidence="7">
        <name>FAD</name>
        <dbReference type="ChEBI" id="CHEBI:57692"/>
    </cofactor>
    <text evidence="7">Binds 1 FAD per dimer.</text>
</comment>
<keyword evidence="4 7" id="KW-0249">Electron transport</keyword>
<keyword evidence="7" id="KW-0496">Mitochondrion</keyword>